<organism evidence="1 2">
    <name type="scientific">Aeoliella straminimaris</name>
    <dbReference type="NCBI Taxonomy" id="2954799"/>
    <lineage>
        <taxon>Bacteria</taxon>
        <taxon>Pseudomonadati</taxon>
        <taxon>Planctomycetota</taxon>
        <taxon>Planctomycetia</taxon>
        <taxon>Pirellulales</taxon>
        <taxon>Lacipirellulaceae</taxon>
        <taxon>Aeoliella</taxon>
    </lineage>
</organism>
<dbReference type="Pfam" id="PF10711">
    <property type="entry name" value="DUF2513"/>
    <property type="match status" value="1"/>
</dbReference>
<protein>
    <submittedName>
        <fullName evidence="1">DUF2513 domain-containing protein</fullName>
    </submittedName>
</protein>
<evidence type="ECO:0000313" key="1">
    <source>
        <dbReference type="EMBL" id="MCO6046926.1"/>
    </source>
</evidence>
<keyword evidence="2" id="KW-1185">Reference proteome</keyword>
<dbReference type="InterPro" id="IPR036390">
    <property type="entry name" value="WH_DNA-bd_sf"/>
</dbReference>
<name>A0A9X2FIA6_9BACT</name>
<accession>A0A9X2FIA6</accession>
<dbReference type="EMBL" id="JAMXLR010000078">
    <property type="protein sequence ID" value="MCO6046926.1"/>
    <property type="molecule type" value="Genomic_DNA"/>
</dbReference>
<sequence>MKRDIDLCRQLLFDLEAHGTECAINVLRSGLANEADDRLRYHLRLLVDAGLVKDIERATNGSTCVRLTNAGIELLELCRSDARWRDAKTVVLERTGGLSLTVIRTVLTKWAVESATLGYTRVPRRAYRPYYRRDEAMRRLNGNQYDRNIVEVEDDLRLVRTAPDYRERADWRERLYDTDYYYNGTETDAMEPNVGVQLPIYLV</sequence>
<dbReference type="AlphaFoldDB" id="A0A9X2FIA6"/>
<reference evidence="1" key="1">
    <citation type="submission" date="2022-06" db="EMBL/GenBank/DDBJ databases">
        <title>Aeoliella straminimaris, a novel planctomycete from sediments.</title>
        <authorList>
            <person name="Vitorino I.R."/>
            <person name="Lage O.M."/>
        </authorList>
    </citation>
    <scope>NUCLEOTIDE SEQUENCE</scope>
    <source>
        <strain evidence="1">ICT_H6.2</strain>
    </source>
</reference>
<dbReference type="RefSeq" id="WP_252855041.1">
    <property type="nucleotide sequence ID" value="NZ_JAMXLR010000078.1"/>
</dbReference>
<dbReference type="SUPFAM" id="SSF46785">
    <property type="entry name" value="Winged helix' DNA-binding domain"/>
    <property type="match status" value="1"/>
</dbReference>
<dbReference type="Proteomes" id="UP001155241">
    <property type="component" value="Unassembled WGS sequence"/>
</dbReference>
<comment type="caution">
    <text evidence="1">The sequence shown here is derived from an EMBL/GenBank/DDBJ whole genome shotgun (WGS) entry which is preliminary data.</text>
</comment>
<gene>
    <name evidence="1" type="ORF">NG895_23750</name>
</gene>
<dbReference type="InterPro" id="IPR019650">
    <property type="entry name" value="DUF2513"/>
</dbReference>
<evidence type="ECO:0000313" key="2">
    <source>
        <dbReference type="Proteomes" id="UP001155241"/>
    </source>
</evidence>
<proteinExistence type="predicted"/>